<feature type="transmembrane region" description="Helical" evidence="8">
    <location>
        <begin position="227"/>
        <end position="250"/>
    </location>
</feature>
<gene>
    <name evidence="9" type="ORF">JR347_11135</name>
</gene>
<dbReference type="Pfam" id="PF01594">
    <property type="entry name" value="AI-2E_transport"/>
    <property type="match status" value="1"/>
</dbReference>
<evidence type="ECO:0000256" key="3">
    <source>
        <dbReference type="ARBA" id="ARBA00022448"/>
    </source>
</evidence>
<keyword evidence="7 8" id="KW-0472">Membrane</keyword>
<keyword evidence="10" id="KW-1185">Reference proteome</keyword>
<evidence type="ECO:0000256" key="2">
    <source>
        <dbReference type="ARBA" id="ARBA00009773"/>
    </source>
</evidence>
<keyword evidence="5 8" id="KW-0812">Transmembrane</keyword>
<reference evidence="9" key="1">
    <citation type="submission" date="2021-02" db="EMBL/GenBank/DDBJ databases">
        <title>Fulvivirga sp. S481 isolated from sea water.</title>
        <authorList>
            <person name="Bae S.S."/>
            <person name="Baek K."/>
        </authorList>
    </citation>
    <scope>NUCLEOTIDE SEQUENCE</scope>
    <source>
        <strain evidence="9">S481</strain>
    </source>
</reference>
<evidence type="ECO:0000256" key="7">
    <source>
        <dbReference type="ARBA" id="ARBA00023136"/>
    </source>
</evidence>
<dbReference type="GO" id="GO:0005886">
    <property type="term" value="C:plasma membrane"/>
    <property type="evidence" value="ECO:0007669"/>
    <property type="project" value="UniProtKB-SubCell"/>
</dbReference>
<feature type="transmembrane region" description="Helical" evidence="8">
    <location>
        <begin position="296"/>
        <end position="319"/>
    </location>
</feature>
<dbReference type="KEGG" id="fuv:JR347_11135"/>
<comment type="subcellular location">
    <subcellularLocation>
        <location evidence="1">Cell membrane</location>
        <topology evidence="1">Multi-pass membrane protein</topology>
    </subcellularLocation>
</comment>
<dbReference type="EMBL" id="CP070608">
    <property type="protein sequence ID" value="QSE96166.1"/>
    <property type="molecule type" value="Genomic_DNA"/>
</dbReference>
<evidence type="ECO:0000256" key="5">
    <source>
        <dbReference type="ARBA" id="ARBA00022692"/>
    </source>
</evidence>
<evidence type="ECO:0000256" key="1">
    <source>
        <dbReference type="ARBA" id="ARBA00004651"/>
    </source>
</evidence>
<keyword evidence="3" id="KW-0813">Transport</keyword>
<dbReference type="Proteomes" id="UP000662783">
    <property type="component" value="Chromosome"/>
</dbReference>
<feature type="transmembrane region" description="Helical" evidence="8">
    <location>
        <begin position="57"/>
        <end position="78"/>
    </location>
</feature>
<accession>A0A974WDX2</accession>
<feature type="transmembrane region" description="Helical" evidence="8">
    <location>
        <begin position="12"/>
        <end position="45"/>
    </location>
</feature>
<evidence type="ECO:0000313" key="9">
    <source>
        <dbReference type="EMBL" id="QSE96166.1"/>
    </source>
</evidence>
<evidence type="ECO:0000256" key="4">
    <source>
        <dbReference type="ARBA" id="ARBA00022475"/>
    </source>
</evidence>
<protein>
    <submittedName>
        <fullName evidence="9">AI-2E family transporter</fullName>
    </submittedName>
</protein>
<dbReference type="AlphaFoldDB" id="A0A974WDX2"/>
<dbReference type="PANTHER" id="PTHR21716">
    <property type="entry name" value="TRANSMEMBRANE PROTEIN"/>
    <property type="match status" value="1"/>
</dbReference>
<evidence type="ECO:0000313" key="10">
    <source>
        <dbReference type="Proteomes" id="UP000662783"/>
    </source>
</evidence>
<keyword evidence="4" id="KW-1003">Cell membrane</keyword>
<organism evidence="9 10">
    <name type="scientific">Fulvivirga lutea</name>
    <dbReference type="NCBI Taxonomy" id="2810512"/>
    <lineage>
        <taxon>Bacteria</taxon>
        <taxon>Pseudomonadati</taxon>
        <taxon>Bacteroidota</taxon>
        <taxon>Cytophagia</taxon>
        <taxon>Cytophagales</taxon>
        <taxon>Fulvivirgaceae</taxon>
        <taxon>Fulvivirga</taxon>
    </lineage>
</organism>
<feature type="transmembrane region" description="Helical" evidence="8">
    <location>
        <begin position="146"/>
        <end position="165"/>
    </location>
</feature>
<evidence type="ECO:0000256" key="6">
    <source>
        <dbReference type="ARBA" id="ARBA00022989"/>
    </source>
</evidence>
<dbReference type="PANTHER" id="PTHR21716:SF53">
    <property type="entry name" value="PERMEASE PERM-RELATED"/>
    <property type="match status" value="1"/>
</dbReference>
<evidence type="ECO:0000256" key="8">
    <source>
        <dbReference type="SAM" id="Phobius"/>
    </source>
</evidence>
<comment type="similarity">
    <text evidence="2">Belongs to the autoinducer-2 exporter (AI-2E) (TC 2.A.86) family.</text>
</comment>
<dbReference type="InterPro" id="IPR002549">
    <property type="entry name" value="AI-2E-like"/>
</dbReference>
<sequence length="370" mass="41587">MQLSFQKVFYVIASIIGLFAILILAKSVLIPIAFAFLFSFILYPVARKFETWGTNELISAFLSILVSFLIIAAAIFLFSNQIINLSENLTGFRVKILNVFADTTLFINQNIEFLPQLDKEELLDKIKTWLNESAGTLISQTFSNTANIIFGFLTSIIFTFLILIYRRGIIRAMVQFYPEKHRKKALNMFQSVQKVGQQYLFGMLVIVVILGIIDSIGLWIIGIDNPFLFGFLAATLALIPYAGTFIGAAIPVMYSFISHDSIWMPVTIIIFFWLVQLIEGNILTPKIVGENLKINALTSILSIIIGASVWGIAGMILFLPFAAMLKAVCEEYTELKPFALLIGENNYKTKDADAKFISRSFEKLKSLFSK</sequence>
<name>A0A974WDX2_9BACT</name>
<proteinExistence type="inferred from homology"/>
<dbReference type="RefSeq" id="WP_205720680.1">
    <property type="nucleotide sequence ID" value="NZ_CP070608.1"/>
</dbReference>
<feature type="transmembrane region" description="Helical" evidence="8">
    <location>
        <begin position="262"/>
        <end position="284"/>
    </location>
</feature>
<keyword evidence="6 8" id="KW-1133">Transmembrane helix</keyword>
<feature type="transmembrane region" description="Helical" evidence="8">
    <location>
        <begin position="199"/>
        <end position="221"/>
    </location>
</feature>